<name>A0AC34QCG5_9BILA</name>
<organism evidence="1 2">
    <name type="scientific">Panagrolaimus sp. JU765</name>
    <dbReference type="NCBI Taxonomy" id="591449"/>
    <lineage>
        <taxon>Eukaryota</taxon>
        <taxon>Metazoa</taxon>
        <taxon>Ecdysozoa</taxon>
        <taxon>Nematoda</taxon>
        <taxon>Chromadorea</taxon>
        <taxon>Rhabditida</taxon>
        <taxon>Tylenchina</taxon>
        <taxon>Panagrolaimomorpha</taxon>
        <taxon>Panagrolaimoidea</taxon>
        <taxon>Panagrolaimidae</taxon>
        <taxon>Panagrolaimus</taxon>
    </lineage>
</organism>
<proteinExistence type="predicted"/>
<protein>
    <submittedName>
        <fullName evidence="2">Uncharacterized protein</fullName>
    </submittedName>
</protein>
<evidence type="ECO:0000313" key="1">
    <source>
        <dbReference type="Proteomes" id="UP000887576"/>
    </source>
</evidence>
<evidence type="ECO:0000313" key="2">
    <source>
        <dbReference type="WBParaSite" id="JU765_v2.g15.t1"/>
    </source>
</evidence>
<reference evidence="2" key="1">
    <citation type="submission" date="2022-11" db="UniProtKB">
        <authorList>
            <consortium name="WormBaseParasite"/>
        </authorList>
    </citation>
    <scope>IDENTIFICATION</scope>
</reference>
<accession>A0AC34QCG5</accession>
<dbReference type="Proteomes" id="UP000887576">
    <property type="component" value="Unplaced"/>
</dbReference>
<sequence>MSCVSLVTCKSPSTAASTVTLFRAPAPVLENSLQRYFTDPQLADSTLKISFKRDTADPTRFGIQALCQKLDQKTKRHKVLENCFEHCDCLYHLVEMRRQKTDSNKLVPVAMGGQQSFQKPDVEQHVKNVLEQKSKPFTPNLMPFTSKNSK</sequence>
<dbReference type="WBParaSite" id="JU765_v2.g15.t1">
    <property type="protein sequence ID" value="JU765_v2.g15.t1"/>
    <property type="gene ID" value="JU765_v2.g15"/>
</dbReference>